<dbReference type="Pfam" id="PF13561">
    <property type="entry name" value="adh_short_C2"/>
    <property type="match status" value="1"/>
</dbReference>
<keyword evidence="6" id="KW-1185">Reference proteome</keyword>
<dbReference type="Gene3D" id="3.40.50.720">
    <property type="entry name" value="NAD(P)-binding Rossmann-like Domain"/>
    <property type="match status" value="1"/>
</dbReference>
<dbReference type="SUPFAM" id="SSF51735">
    <property type="entry name" value="NAD(P)-binding Rossmann-fold domains"/>
    <property type="match status" value="1"/>
</dbReference>
<dbReference type="PANTHER" id="PTHR24321:SF8">
    <property type="entry name" value="ESTRADIOL 17-BETA-DEHYDROGENASE 8-RELATED"/>
    <property type="match status" value="1"/>
</dbReference>
<dbReference type="PRINTS" id="PR00080">
    <property type="entry name" value="SDRFAMILY"/>
</dbReference>
<organism evidence="4 5">
    <name type="scientific">Halolactibacillus miurensis</name>
    <dbReference type="NCBI Taxonomy" id="306541"/>
    <lineage>
        <taxon>Bacteria</taxon>
        <taxon>Bacillati</taxon>
        <taxon>Bacillota</taxon>
        <taxon>Bacilli</taxon>
        <taxon>Bacillales</taxon>
        <taxon>Bacillaceae</taxon>
        <taxon>Halolactibacillus</taxon>
    </lineage>
</organism>
<dbReference type="EMBL" id="BJWJ01000013">
    <property type="protein sequence ID" value="GEM04547.1"/>
    <property type="molecule type" value="Genomic_DNA"/>
</dbReference>
<dbReference type="Proteomes" id="UP000199139">
    <property type="component" value="Unassembled WGS sequence"/>
</dbReference>
<comment type="similarity">
    <text evidence="1">Belongs to the short-chain dehydrogenases/reductases (SDR) family.</text>
</comment>
<dbReference type="PROSITE" id="PS00061">
    <property type="entry name" value="ADH_SHORT"/>
    <property type="match status" value="1"/>
</dbReference>
<dbReference type="InterPro" id="IPR020904">
    <property type="entry name" value="Sc_DH/Rdtase_CS"/>
</dbReference>
<dbReference type="STRING" id="306541.SAMN05421668_10728"/>
<reference evidence="3 6" key="2">
    <citation type="submission" date="2019-07" db="EMBL/GenBank/DDBJ databases">
        <title>Whole genome shotgun sequence of Halolactibacillus miurensis NBRC 100873.</title>
        <authorList>
            <person name="Hosoyama A."/>
            <person name="Uohara A."/>
            <person name="Ohji S."/>
            <person name="Ichikawa N."/>
        </authorList>
    </citation>
    <scope>NUCLEOTIDE SEQUENCE [LARGE SCALE GENOMIC DNA]</scope>
    <source>
        <strain evidence="3 6">NBRC 100873</strain>
    </source>
</reference>
<dbReference type="PRINTS" id="PR00081">
    <property type="entry name" value="GDHRDH"/>
</dbReference>
<keyword evidence="2" id="KW-0560">Oxidoreductase</keyword>
<dbReference type="InterPro" id="IPR036291">
    <property type="entry name" value="NAD(P)-bd_dom_sf"/>
</dbReference>
<gene>
    <name evidence="3" type="ORF">HMI01_15350</name>
    <name evidence="4" type="ORF">SAMN05421668_10728</name>
</gene>
<dbReference type="EMBL" id="FPAI01000007">
    <property type="protein sequence ID" value="SFS69653.1"/>
    <property type="molecule type" value="Genomic_DNA"/>
</dbReference>
<accession>A0A1I6RY72</accession>
<dbReference type="PANTHER" id="PTHR24321">
    <property type="entry name" value="DEHYDROGENASES, SHORT CHAIN"/>
    <property type="match status" value="1"/>
</dbReference>
<dbReference type="FunFam" id="3.40.50.720:FF:000084">
    <property type="entry name" value="Short-chain dehydrogenase reductase"/>
    <property type="match status" value="1"/>
</dbReference>
<dbReference type="InterPro" id="IPR002347">
    <property type="entry name" value="SDR_fam"/>
</dbReference>
<reference evidence="4 5" key="1">
    <citation type="submission" date="2016-10" db="EMBL/GenBank/DDBJ databases">
        <authorList>
            <person name="de Groot N.N."/>
        </authorList>
    </citation>
    <scope>NUCLEOTIDE SEQUENCE [LARGE SCALE GENOMIC DNA]</scope>
    <source>
        <strain evidence="4 5">DSM 17074</strain>
    </source>
</reference>
<dbReference type="OrthoDB" id="9803333at2"/>
<dbReference type="Proteomes" id="UP000321773">
    <property type="component" value="Unassembled WGS sequence"/>
</dbReference>
<evidence type="ECO:0000313" key="6">
    <source>
        <dbReference type="Proteomes" id="UP000321773"/>
    </source>
</evidence>
<evidence type="ECO:0000313" key="5">
    <source>
        <dbReference type="Proteomes" id="UP000199139"/>
    </source>
</evidence>
<evidence type="ECO:0000256" key="1">
    <source>
        <dbReference type="ARBA" id="ARBA00006484"/>
    </source>
</evidence>
<proteinExistence type="inferred from homology"/>
<dbReference type="AlphaFoldDB" id="A0A1I6RY72"/>
<dbReference type="RefSeq" id="WP_062321254.1">
    <property type="nucleotide sequence ID" value="NZ_BJWJ01000013.1"/>
</dbReference>
<sequence>MSQVALITGGANGIGKALVQTFKEAGVHVVFVDVDDHQGEALAIACDASYYHVDVTKPEAIEAFFRKMDQEKVTFSVLINNVGITKVQPFLELSYQEFDDVLKTNLYSTFLFSQHVARRMPDGGRIINIGSTRAFMSEPNTESYAASKGAIHSLTHAMAMSLQPHNITVNAISPGWIETGDHQALTDVDHAQHPSNRVGKPDDVARLALFLADENQAFINGENIVIDGGMTKKMIYED</sequence>
<evidence type="ECO:0000313" key="3">
    <source>
        <dbReference type="EMBL" id="GEM04547.1"/>
    </source>
</evidence>
<evidence type="ECO:0000256" key="2">
    <source>
        <dbReference type="ARBA" id="ARBA00023002"/>
    </source>
</evidence>
<name>A0A1I6RY72_9BACI</name>
<dbReference type="GO" id="GO:0016491">
    <property type="term" value="F:oxidoreductase activity"/>
    <property type="evidence" value="ECO:0007669"/>
    <property type="project" value="UniProtKB-KW"/>
</dbReference>
<evidence type="ECO:0000313" key="4">
    <source>
        <dbReference type="EMBL" id="SFS69653.1"/>
    </source>
</evidence>
<protein>
    <submittedName>
        <fullName evidence="3">Oxidoreductase</fullName>
    </submittedName>
</protein>
<dbReference type="GO" id="GO:0008206">
    <property type="term" value="P:bile acid metabolic process"/>
    <property type="evidence" value="ECO:0007669"/>
    <property type="project" value="UniProtKB-ARBA"/>
</dbReference>